<dbReference type="InterPro" id="IPR014756">
    <property type="entry name" value="Ig_E-set"/>
</dbReference>
<dbReference type="OrthoDB" id="9803578at2"/>
<sequence>MQKLRTNLVDTSHTFMICRRKDIGFSVYPKNTKICGCIVQKWQIRLFLPIPTRAEQPSKALELLFLIQKMKNIFLLLLGLCIVCQPVLAQKNKATQAKRKPLTRFTKTMMALNRVANLPNAAQRKDAVADFWEEMVSEGNVPYISGDSVAFLYKGEADSVFFHGDFDGWSARPEGFQSRARRVGKTDIWLLKASFPSAARLDYKIVVNDRWILDPANPFQQWGGAGPNSELRMPAWHIEPATVPNYDIVRGNLSENIRIKSRKLGYDVQYQVYTPADYEDLRNLPTIYLTDGQEYSSSQMGSMITVLDNLIANKEIKPVIAVFIDPRNPDTLSQNRREKELLLNDKFVDFVVTELVPEVDYNFKTSRKAADRAMMGLSWGGLSTAYFGYKASHTFSMLGLQSPEFGDKPEIYTFYEQSPKLPISRIFMSTGTIRDTEKSARRMKEIMEKKGYIVQYREVPEGHSWGNWRALIDEPLIYFFAR</sequence>
<dbReference type="SUPFAM" id="SSF53474">
    <property type="entry name" value="alpha/beta-Hydrolases"/>
    <property type="match status" value="1"/>
</dbReference>
<dbReference type="Proteomes" id="UP000199514">
    <property type="component" value="Unassembled WGS sequence"/>
</dbReference>
<accession>A0A1I1E7J7</accession>
<dbReference type="SUPFAM" id="SSF81296">
    <property type="entry name" value="E set domains"/>
    <property type="match status" value="1"/>
</dbReference>
<dbReference type="InterPro" id="IPR050583">
    <property type="entry name" value="Mycobacterial_A85_antigen"/>
</dbReference>
<dbReference type="AlphaFoldDB" id="A0A1I1E7J7"/>
<dbReference type="Gene3D" id="2.60.40.10">
    <property type="entry name" value="Immunoglobulins"/>
    <property type="match status" value="1"/>
</dbReference>
<dbReference type="InterPro" id="IPR013783">
    <property type="entry name" value="Ig-like_fold"/>
</dbReference>
<gene>
    <name evidence="1" type="ORF">SAMN05421780_101671</name>
</gene>
<dbReference type="PANTHER" id="PTHR48098:SF6">
    <property type="entry name" value="FERRI-BACILLIBACTIN ESTERASE BESA"/>
    <property type="match status" value="1"/>
</dbReference>
<dbReference type="PANTHER" id="PTHR48098">
    <property type="entry name" value="ENTEROCHELIN ESTERASE-RELATED"/>
    <property type="match status" value="1"/>
</dbReference>
<evidence type="ECO:0000313" key="1">
    <source>
        <dbReference type="EMBL" id="SFB83044.1"/>
    </source>
</evidence>
<dbReference type="Pfam" id="PF00756">
    <property type="entry name" value="Esterase"/>
    <property type="match status" value="1"/>
</dbReference>
<dbReference type="EMBL" id="FOLE01000001">
    <property type="protein sequence ID" value="SFB83044.1"/>
    <property type="molecule type" value="Genomic_DNA"/>
</dbReference>
<dbReference type="InterPro" id="IPR000801">
    <property type="entry name" value="Esterase-like"/>
</dbReference>
<protein>
    <submittedName>
        <fullName evidence="1">Enterochelin esterase</fullName>
    </submittedName>
</protein>
<reference evidence="1 2" key="1">
    <citation type="submission" date="2016-10" db="EMBL/GenBank/DDBJ databases">
        <authorList>
            <person name="de Groot N.N."/>
        </authorList>
    </citation>
    <scope>NUCLEOTIDE SEQUENCE [LARGE SCALE GENOMIC DNA]</scope>
    <source>
        <strain evidence="1 2">DSM 6793</strain>
    </source>
</reference>
<dbReference type="STRING" id="927664.SAMN05421780_101671"/>
<evidence type="ECO:0000313" key="2">
    <source>
        <dbReference type="Proteomes" id="UP000199514"/>
    </source>
</evidence>
<keyword evidence="2" id="KW-1185">Reference proteome</keyword>
<dbReference type="InterPro" id="IPR029058">
    <property type="entry name" value="AB_hydrolase_fold"/>
</dbReference>
<proteinExistence type="predicted"/>
<name>A0A1I1E7J7_9BACT</name>
<organism evidence="1 2">
    <name type="scientific">Flexibacter flexilis DSM 6793</name>
    <dbReference type="NCBI Taxonomy" id="927664"/>
    <lineage>
        <taxon>Bacteria</taxon>
        <taxon>Pseudomonadati</taxon>
        <taxon>Bacteroidota</taxon>
        <taxon>Cytophagia</taxon>
        <taxon>Cytophagales</taxon>
        <taxon>Flexibacteraceae</taxon>
        <taxon>Flexibacter</taxon>
    </lineage>
</organism>
<dbReference type="Gene3D" id="3.40.50.1820">
    <property type="entry name" value="alpha/beta hydrolase"/>
    <property type="match status" value="1"/>
</dbReference>